<comment type="similarity">
    <text evidence="2">Belongs to the Nudix hydrolase family.</text>
</comment>
<dbReference type="Proteomes" id="UP000070501">
    <property type="component" value="Unassembled WGS sequence"/>
</dbReference>
<dbReference type="PANTHER" id="PTHR16099:SF5">
    <property type="entry name" value="NUCLEOTIDE TRIPHOSPHATE DIPHOSPHATASE NUDT15"/>
    <property type="match status" value="1"/>
</dbReference>
<protein>
    <submittedName>
        <fullName evidence="4">NUDIX hydrolase domain-like protein</fullName>
    </submittedName>
</protein>
<dbReference type="SUPFAM" id="SSF55811">
    <property type="entry name" value="Nudix"/>
    <property type="match status" value="1"/>
</dbReference>
<dbReference type="OrthoDB" id="447842at2759"/>
<dbReference type="AlphaFoldDB" id="A0A136IQF4"/>
<dbReference type="InParanoid" id="A0A136IQF4"/>
<evidence type="ECO:0000256" key="2">
    <source>
        <dbReference type="RuleBase" id="RU003476"/>
    </source>
</evidence>
<evidence type="ECO:0000313" key="4">
    <source>
        <dbReference type="EMBL" id="KXJ87157.1"/>
    </source>
</evidence>
<dbReference type="FunFam" id="3.90.79.10:FF:000060">
    <property type="entry name" value="Nudix hydrolase 1"/>
    <property type="match status" value="1"/>
</dbReference>
<dbReference type="PANTHER" id="PTHR16099">
    <property type="entry name" value="8-OXO-DGTP DIPHOSPHATES NUDT15"/>
    <property type="match status" value="1"/>
</dbReference>
<dbReference type="GO" id="GO:0006203">
    <property type="term" value="P:dGTP catabolic process"/>
    <property type="evidence" value="ECO:0007669"/>
    <property type="project" value="TreeGrafter"/>
</dbReference>
<dbReference type="InterPro" id="IPR020476">
    <property type="entry name" value="Nudix_hydrolase"/>
</dbReference>
<proteinExistence type="inferred from homology"/>
<dbReference type="Pfam" id="PF00293">
    <property type="entry name" value="NUDIX"/>
    <property type="match status" value="1"/>
</dbReference>
<evidence type="ECO:0000259" key="3">
    <source>
        <dbReference type="PROSITE" id="PS51462"/>
    </source>
</evidence>
<dbReference type="PRINTS" id="PR00502">
    <property type="entry name" value="NUDIXFAMILY"/>
</dbReference>
<keyword evidence="5" id="KW-1185">Reference proteome</keyword>
<evidence type="ECO:0000313" key="5">
    <source>
        <dbReference type="Proteomes" id="UP000070501"/>
    </source>
</evidence>
<evidence type="ECO:0000256" key="1">
    <source>
        <dbReference type="ARBA" id="ARBA00022801"/>
    </source>
</evidence>
<dbReference type="InterPro" id="IPR015797">
    <property type="entry name" value="NUDIX_hydrolase-like_dom_sf"/>
</dbReference>
<dbReference type="InterPro" id="IPR020084">
    <property type="entry name" value="NUDIX_hydrolase_CS"/>
</dbReference>
<dbReference type="PROSITE" id="PS00893">
    <property type="entry name" value="NUDIX_BOX"/>
    <property type="match status" value="1"/>
</dbReference>
<accession>A0A136IQF4</accession>
<gene>
    <name evidence="4" type="ORF">Micbo1qcDRAFT_167867</name>
</gene>
<dbReference type="EMBL" id="KQ964264">
    <property type="protein sequence ID" value="KXJ87157.1"/>
    <property type="molecule type" value="Genomic_DNA"/>
</dbReference>
<name>A0A136IQF4_9PEZI</name>
<feature type="domain" description="Nudix hydrolase" evidence="3">
    <location>
        <begin position="5"/>
        <end position="136"/>
    </location>
</feature>
<organism evidence="4 5">
    <name type="scientific">Microdochium bolleyi</name>
    <dbReference type="NCBI Taxonomy" id="196109"/>
    <lineage>
        <taxon>Eukaryota</taxon>
        <taxon>Fungi</taxon>
        <taxon>Dikarya</taxon>
        <taxon>Ascomycota</taxon>
        <taxon>Pezizomycotina</taxon>
        <taxon>Sordariomycetes</taxon>
        <taxon>Xylariomycetidae</taxon>
        <taxon>Xylariales</taxon>
        <taxon>Microdochiaceae</taxon>
        <taxon>Microdochium</taxon>
    </lineage>
</organism>
<reference evidence="5" key="1">
    <citation type="submission" date="2016-02" db="EMBL/GenBank/DDBJ databases">
        <title>Draft genome sequence of Microdochium bolleyi, a fungal endophyte of beachgrass.</title>
        <authorList>
            <consortium name="DOE Joint Genome Institute"/>
            <person name="David A.S."/>
            <person name="May G."/>
            <person name="Haridas S."/>
            <person name="Lim J."/>
            <person name="Wang M."/>
            <person name="Labutti K."/>
            <person name="Lipzen A."/>
            <person name="Barry K."/>
            <person name="Grigoriev I.V."/>
        </authorList>
    </citation>
    <scope>NUCLEOTIDE SEQUENCE [LARGE SCALE GENOMIC DNA]</scope>
    <source>
        <strain evidence="5">J235TASD1</strain>
    </source>
</reference>
<keyword evidence="1 2" id="KW-0378">Hydrolase</keyword>
<dbReference type="STRING" id="196109.A0A136IQF4"/>
<dbReference type="PROSITE" id="PS51462">
    <property type="entry name" value="NUDIX"/>
    <property type="match status" value="1"/>
</dbReference>
<dbReference type="Gene3D" id="3.90.79.10">
    <property type="entry name" value="Nucleoside Triphosphate Pyrophosphohydrolase"/>
    <property type="match status" value="1"/>
</dbReference>
<dbReference type="GO" id="GO:0035539">
    <property type="term" value="F:8-oxo-7,8-dihydrodeoxyguanosine triphosphate pyrophosphatase activity"/>
    <property type="evidence" value="ECO:0007669"/>
    <property type="project" value="TreeGrafter"/>
</dbReference>
<sequence>MACNGRHPRVGIFAIITNQQGQILIGRRLSKLGQGHWGFPGGHLEQGEDFATCVQRETFEETGLRVTAGELAGVTNDRFDSDKHYVTIFMRCDREDGQQQPEVLEPEKCESWTWKSWEDLQRMAKRVDGVQELFLPVENFMLQEKSVC</sequence>
<dbReference type="InterPro" id="IPR000086">
    <property type="entry name" value="NUDIX_hydrolase_dom"/>
</dbReference>
<dbReference type="CDD" id="cd04678">
    <property type="entry name" value="NUDIX_MTH2_Nudt15"/>
    <property type="match status" value="1"/>
</dbReference>
<dbReference type="GO" id="GO:0005829">
    <property type="term" value="C:cytosol"/>
    <property type="evidence" value="ECO:0007669"/>
    <property type="project" value="TreeGrafter"/>
</dbReference>